<reference evidence="1" key="1">
    <citation type="submission" date="2020-01" db="EMBL/GenBank/DDBJ databases">
        <title>Genome sequence of Kobresia littledalei, the first chromosome-level genome in the family Cyperaceae.</title>
        <authorList>
            <person name="Qu G."/>
        </authorList>
    </citation>
    <scope>NUCLEOTIDE SEQUENCE</scope>
    <source>
        <strain evidence="1">C.B.Clarke</strain>
        <tissue evidence="1">Leaf</tissue>
    </source>
</reference>
<comment type="caution">
    <text evidence="1">The sequence shown here is derived from an EMBL/GenBank/DDBJ whole genome shotgun (WGS) entry which is preliminary data.</text>
</comment>
<proteinExistence type="predicted"/>
<evidence type="ECO:0000313" key="1">
    <source>
        <dbReference type="EMBL" id="KAF3332563.1"/>
    </source>
</evidence>
<organism evidence="1 2">
    <name type="scientific">Carex littledalei</name>
    <dbReference type="NCBI Taxonomy" id="544730"/>
    <lineage>
        <taxon>Eukaryota</taxon>
        <taxon>Viridiplantae</taxon>
        <taxon>Streptophyta</taxon>
        <taxon>Embryophyta</taxon>
        <taxon>Tracheophyta</taxon>
        <taxon>Spermatophyta</taxon>
        <taxon>Magnoliopsida</taxon>
        <taxon>Liliopsida</taxon>
        <taxon>Poales</taxon>
        <taxon>Cyperaceae</taxon>
        <taxon>Cyperoideae</taxon>
        <taxon>Cariceae</taxon>
        <taxon>Carex</taxon>
        <taxon>Carex subgen. Euthyceras</taxon>
    </lineage>
</organism>
<keyword evidence="2" id="KW-1185">Reference proteome</keyword>
<gene>
    <name evidence="1" type="ORF">FCM35_KLT02140</name>
</gene>
<dbReference type="EMBL" id="SWLB01000011">
    <property type="protein sequence ID" value="KAF3332563.1"/>
    <property type="molecule type" value="Genomic_DNA"/>
</dbReference>
<accession>A0A833VRT2</accession>
<protein>
    <submittedName>
        <fullName evidence="1">Uncharacterized protein</fullName>
    </submittedName>
</protein>
<dbReference type="Proteomes" id="UP000623129">
    <property type="component" value="Unassembled WGS sequence"/>
</dbReference>
<evidence type="ECO:0000313" key="2">
    <source>
        <dbReference type="Proteomes" id="UP000623129"/>
    </source>
</evidence>
<sequence>MSSEISADYVCHGTDPFLVGFTKHDYGRTDQACNSYPSTGVLAFCDGKEEKDAITLPGLGMVDEKETAAIYIKATG</sequence>
<name>A0A833VRT2_9POAL</name>
<dbReference type="AlphaFoldDB" id="A0A833VRT2"/>